<evidence type="ECO:0000313" key="5">
    <source>
        <dbReference type="EMBL" id="ABZ72903.1"/>
    </source>
</evidence>
<evidence type="ECO:0000256" key="2">
    <source>
        <dbReference type="ARBA" id="ARBA00023002"/>
    </source>
</evidence>
<sequence length="245" mass="24859">MTDKGVFLVTGGSRGIGEAIAHAAGAEGYLVLLTYVGRADAAQKVVDAIRATGGRAEAVQADTGNPADVARLFAAADTHGRLSALAYNGGITGGTGLLADQSDETLAKVIEVNLTGALLSCREAVKRMSTRLGGQGGSIVLLSSRAANLGAPAQHLWYAASKGGIDSLNIGLSKEVAGEGVRVNCVSPGPIATEIHAPGRLDAIRDSLPMRREGRPEEVAAVVMFLVSDAASYVAGANIDVAGAR</sequence>
<protein>
    <recommendedName>
        <fullName evidence="4">D-xylose 1-dehydrogenase</fullName>
        <ecNumber evidence="3">1.1.1.175</ecNumber>
    </recommendedName>
</protein>
<comment type="similarity">
    <text evidence="1">Belongs to the short-chain dehydrogenases/reductases (SDR) family.</text>
</comment>
<dbReference type="InterPro" id="IPR002347">
    <property type="entry name" value="SDR_fam"/>
</dbReference>
<gene>
    <name evidence="5" type="ordered locus">Caul_3776</name>
</gene>
<dbReference type="KEGG" id="cak:Caul_3776"/>
<evidence type="ECO:0000256" key="3">
    <source>
        <dbReference type="ARBA" id="ARBA00066641"/>
    </source>
</evidence>
<dbReference type="OrthoDB" id="20590at2"/>
<dbReference type="EMBL" id="CP000927">
    <property type="protein sequence ID" value="ABZ72903.1"/>
    <property type="molecule type" value="Genomic_DNA"/>
</dbReference>
<name>B0T8Y6_CAUSK</name>
<dbReference type="SUPFAM" id="SSF51735">
    <property type="entry name" value="NAD(P)-binding Rossmann-fold domains"/>
    <property type="match status" value="1"/>
</dbReference>
<dbReference type="STRING" id="366602.Caul_3776"/>
<dbReference type="InterPro" id="IPR036291">
    <property type="entry name" value="NAD(P)-bd_dom_sf"/>
</dbReference>
<dbReference type="PANTHER" id="PTHR43639">
    <property type="entry name" value="OXIDOREDUCTASE, SHORT-CHAIN DEHYDROGENASE/REDUCTASE FAMILY (AFU_ORTHOLOGUE AFUA_5G02870)"/>
    <property type="match status" value="1"/>
</dbReference>
<evidence type="ECO:0000256" key="1">
    <source>
        <dbReference type="ARBA" id="ARBA00006484"/>
    </source>
</evidence>
<evidence type="ECO:0000256" key="4">
    <source>
        <dbReference type="ARBA" id="ARBA00069939"/>
    </source>
</evidence>
<accession>B0T8Y6</accession>
<proteinExistence type="inferred from homology"/>
<dbReference type="GO" id="GO:0047838">
    <property type="term" value="F:D-xylose 1-dehydrogenase (NAD+) activity"/>
    <property type="evidence" value="ECO:0007669"/>
    <property type="project" value="UniProtKB-EC"/>
</dbReference>
<dbReference type="Pfam" id="PF13561">
    <property type="entry name" value="adh_short_C2"/>
    <property type="match status" value="1"/>
</dbReference>
<dbReference type="eggNOG" id="COG1028">
    <property type="taxonomic scope" value="Bacteria"/>
</dbReference>
<organism evidence="5">
    <name type="scientific">Caulobacter sp. (strain K31)</name>
    <dbReference type="NCBI Taxonomy" id="366602"/>
    <lineage>
        <taxon>Bacteria</taxon>
        <taxon>Pseudomonadati</taxon>
        <taxon>Pseudomonadota</taxon>
        <taxon>Alphaproteobacteria</taxon>
        <taxon>Caulobacterales</taxon>
        <taxon>Caulobacteraceae</taxon>
        <taxon>Caulobacter</taxon>
    </lineage>
</organism>
<dbReference type="PRINTS" id="PR00081">
    <property type="entry name" value="GDHRDH"/>
</dbReference>
<dbReference type="FunFam" id="3.40.50.720:FF:000084">
    <property type="entry name" value="Short-chain dehydrogenase reductase"/>
    <property type="match status" value="1"/>
</dbReference>
<reference evidence="5" key="1">
    <citation type="submission" date="2008-01" db="EMBL/GenBank/DDBJ databases">
        <title>Complete sequence of chromosome of Caulobacter sp. K31.</title>
        <authorList>
            <consortium name="US DOE Joint Genome Institute"/>
            <person name="Copeland A."/>
            <person name="Lucas S."/>
            <person name="Lapidus A."/>
            <person name="Barry K."/>
            <person name="Glavina del Rio T."/>
            <person name="Dalin E."/>
            <person name="Tice H."/>
            <person name="Pitluck S."/>
            <person name="Bruce D."/>
            <person name="Goodwin L."/>
            <person name="Thompson L.S."/>
            <person name="Brettin T."/>
            <person name="Detter J.C."/>
            <person name="Han C."/>
            <person name="Schmutz J."/>
            <person name="Larimer F."/>
            <person name="Land M."/>
            <person name="Hauser L."/>
            <person name="Kyrpides N."/>
            <person name="Kim E."/>
            <person name="Stephens C."/>
            <person name="Richardson P."/>
        </authorList>
    </citation>
    <scope>NUCLEOTIDE SEQUENCE [LARGE SCALE GENOMIC DNA]</scope>
    <source>
        <strain evidence="5">K31</strain>
    </source>
</reference>
<dbReference type="HOGENOM" id="CLU_010194_1_3_5"/>
<dbReference type="EC" id="1.1.1.175" evidence="3"/>
<dbReference type="PANTHER" id="PTHR43639:SF1">
    <property type="entry name" value="SHORT-CHAIN DEHYDROGENASE_REDUCTASE FAMILY PROTEIN"/>
    <property type="match status" value="1"/>
</dbReference>
<dbReference type="AlphaFoldDB" id="B0T8Y6"/>
<keyword evidence="2" id="KW-0560">Oxidoreductase</keyword>
<dbReference type="Gene3D" id="3.40.50.720">
    <property type="entry name" value="NAD(P)-binding Rossmann-like Domain"/>
    <property type="match status" value="1"/>
</dbReference>